<dbReference type="SMART" id="SM00561">
    <property type="entry name" value="MBT"/>
    <property type="match status" value="1"/>
</dbReference>
<dbReference type="InterPro" id="IPR050548">
    <property type="entry name" value="PcG_chromatin_remod_factors"/>
</dbReference>
<dbReference type="Ensembl" id="ENSNBRT00000022253.1">
    <property type="protein sequence ID" value="ENSNBRP00000021671.1"/>
    <property type="gene ID" value="ENSNBRG00000016607.1"/>
</dbReference>
<dbReference type="Gene3D" id="2.30.30.140">
    <property type="match status" value="2"/>
</dbReference>
<dbReference type="STRING" id="32507.ENSNBRP00000021671"/>
<dbReference type="GO" id="GO:0042393">
    <property type="term" value="F:histone binding"/>
    <property type="evidence" value="ECO:0007669"/>
    <property type="project" value="TreeGrafter"/>
</dbReference>
<reference evidence="3" key="1">
    <citation type="submission" date="2025-08" db="UniProtKB">
        <authorList>
            <consortium name="Ensembl"/>
        </authorList>
    </citation>
    <scope>IDENTIFICATION</scope>
</reference>
<accession>A0A3Q4HI39</accession>
<dbReference type="PANTHER" id="PTHR12247">
    <property type="entry name" value="POLYCOMB GROUP PROTEIN"/>
    <property type="match status" value="1"/>
</dbReference>
<evidence type="ECO:0000256" key="1">
    <source>
        <dbReference type="ARBA" id="ARBA00022737"/>
    </source>
</evidence>
<sequence length="172" mass="19230">MLGTAAQINQNVPASPPLNSLRKTKQVAYPDLNPIEMLCETEFDWQQYLQSTDSQSAPAALFTCCTGVSIQSGCGFRVGMKLEAVDRKNPGLVCVASVADVIDDYRRTTDFFCFRPYIHPVGWCHPNPENFVWEEYLQETGSTAAPISAFTLVRIEEAHAHMEPIRKLFLVT</sequence>
<keyword evidence="1" id="KW-0677">Repeat</keyword>
<dbReference type="InterPro" id="IPR004092">
    <property type="entry name" value="Mbt"/>
</dbReference>
<dbReference type="GO" id="GO:0005634">
    <property type="term" value="C:nucleus"/>
    <property type="evidence" value="ECO:0007669"/>
    <property type="project" value="InterPro"/>
</dbReference>
<dbReference type="GO" id="GO:0003682">
    <property type="term" value="F:chromatin binding"/>
    <property type="evidence" value="ECO:0007669"/>
    <property type="project" value="TreeGrafter"/>
</dbReference>
<dbReference type="GeneTree" id="ENSGT00940000158264"/>
<dbReference type="AlphaFoldDB" id="A0A3Q4HI39"/>
<dbReference type="Bgee" id="ENSNBRG00000016607">
    <property type="expression patterns" value="Expressed in zone of skin and 7 other cell types or tissues"/>
</dbReference>
<organism evidence="3 4">
    <name type="scientific">Neolamprologus brichardi</name>
    <name type="common">Fairy cichlid</name>
    <name type="synonym">Lamprologus brichardi</name>
    <dbReference type="NCBI Taxonomy" id="32507"/>
    <lineage>
        <taxon>Eukaryota</taxon>
        <taxon>Metazoa</taxon>
        <taxon>Chordata</taxon>
        <taxon>Craniata</taxon>
        <taxon>Vertebrata</taxon>
        <taxon>Euteleostomi</taxon>
        <taxon>Actinopterygii</taxon>
        <taxon>Neopterygii</taxon>
        <taxon>Teleostei</taxon>
        <taxon>Neoteleostei</taxon>
        <taxon>Acanthomorphata</taxon>
        <taxon>Ovalentaria</taxon>
        <taxon>Cichlomorphae</taxon>
        <taxon>Cichliformes</taxon>
        <taxon>Cichlidae</taxon>
        <taxon>African cichlids</taxon>
        <taxon>Pseudocrenilabrinae</taxon>
        <taxon>Lamprologini</taxon>
        <taxon>Neolamprologus</taxon>
    </lineage>
</organism>
<feature type="repeat" description="MBT" evidence="2">
    <location>
        <begin position="43"/>
        <end position="147"/>
    </location>
</feature>
<dbReference type="PANTHER" id="PTHR12247:SF69">
    <property type="entry name" value="LETHAL(3)MALIGNANT BRAIN TUMOR-LIKE PROTEIN 1"/>
    <property type="match status" value="1"/>
</dbReference>
<dbReference type="Pfam" id="PF02820">
    <property type="entry name" value="MBT"/>
    <property type="match status" value="1"/>
</dbReference>
<name>A0A3Q4HI39_NEOBR</name>
<evidence type="ECO:0000256" key="2">
    <source>
        <dbReference type="PROSITE-ProRule" id="PRU00459"/>
    </source>
</evidence>
<dbReference type="PROSITE" id="PS51079">
    <property type="entry name" value="MBT"/>
    <property type="match status" value="1"/>
</dbReference>
<dbReference type="GO" id="GO:0045892">
    <property type="term" value="P:negative regulation of DNA-templated transcription"/>
    <property type="evidence" value="ECO:0007669"/>
    <property type="project" value="TreeGrafter"/>
</dbReference>
<evidence type="ECO:0000313" key="3">
    <source>
        <dbReference type="Ensembl" id="ENSNBRP00000021671.1"/>
    </source>
</evidence>
<dbReference type="Proteomes" id="UP000261580">
    <property type="component" value="Unassembled WGS sequence"/>
</dbReference>
<dbReference type="SUPFAM" id="SSF63748">
    <property type="entry name" value="Tudor/PWWP/MBT"/>
    <property type="match status" value="1"/>
</dbReference>
<evidence type="ECO:0000313" key="4">
    <source>
        <dbReference type="Proteomes" id="UP000261580"/>
    </source>
</evidence>
<protein>
    <submittedName>
        <fullName evidence="3">Uncharacterized protein</fullName>
    </submittedName>
</protein>
<reference evidence="3" key="2">
    <citation type="submission" date="2025-09" db="UniProtKB">
        <authorList>
            <consortium name="Ensembl"/>
        </authorList>
    </citation>
    <scope>IDENTIFICATION</scope>
</reference>
<proteinExistence type="predicted"/>
<keyword evidence="4" id="KW-1185">Reference proteome</keyword>